<reference evidence="3" key="1">
    <citation type="journal article" date="2014" name="Int. J. Syst. Evol. Microbiol.">
        <title>Complete genome sequence of Corynebacterium casei LMG S-19264T (=DSM 44701T), isolated from a smear-ripened cheese.</title>
        <authorList>
            <consortium name="US DOE Joint Genome Institute (JGI-PGF)"/>
            <person name="Walter F."/>
            <person name="Albersmeier A."/>
            <person name="Kalinowski J."/>
            <person name="Ruckert C."/>
        </authorList>
    </citation>
    <scope>NUCLEOTIDE SEQUENCE</scope>
    <source>
        <strain evidence="3">JCM 3172</strain>
    </source>
</reference>
<evidence type="ECO:0000256" key="2">
    <source>
        <dbReference type="RuleBase" id="RU000363"/>
    </source>
</evidence>
<dbReference type="InterPro" id="IPR036291">
    <property type="entry name" value="NAD(P)-bd_dom_sf"/>
</dbReference>
<organism evidence="3 4">
    <name type="scientific">Streptomyces purpureus</name>
    <dbReference type="NCBI Taxonomy" id="1951"/>
    <lineage>
        <taxon>Bacteria</taxon>
        <taxon>Bacillati</taxon>
        <taxon>Actinomycetota</taxon>
        <taxon>Actinomycetes</taxon>
        <taxon>Kitasatosporales</taxon>
        <taxon>Streptomycetaceae</taxon>
        <taxon>Streptomyces</taxon>
    </lineage>
</organism>
<dbReference type="RefSeq" id="WP_189203613.1">
    <property type="nucleotide sequence ID" value="NZ_BMQQ01000020.1"/>
</dbReference>
<dbReference type="InterPro" id="IPR002347">
    <property type="entry name" value="SDR_fam"/>
</dbReference>
<keyword evidence="1" id="KW-0560">Oxidoreductase</keyword>
<dbReference type="PANTHER" id="PTHR43157:SF31">
    <property type="entry name" value="PHOSPHATIDYLINOSITOL-GLYCAN BIOSYNTHESIS CLASS F PROTEIN"/>
    <property type="match status" value="1"/>
</dbReference>
<evidence type="ECO:0000313" key="3">
    <source>
        <dbReference type="EMBL" id="GGT48009.1"/>
    </source>
</evidence>
<proteinExistence type="inferred from homology"/>
<name>A0A918HAB5_9ACTN</name>
<protein>
    <submittedName>
        <fullName evidence="3">Oxidoreductase</fullName>
    </submittedName>
</protein>
<evidence type="ECO:0000313" key="4">
    <source>
        <dbReference type="Proteomes" id="UP000619486"/>
    </source>
</evidence>
<dbReference type="GO" id="GO:0016491">
    <property type="term" value="F:oxidoreductase activity"/>
    <property type="evidence" value="ECO:0007669"/>
    <property type="project" value="UniProtKB-KW"/>
</dbReference>
<comment type="similarity">
    <text evidence="2">Belongs to the short-chain dehydrogenases/reductases (SDR) family.</text>
</comment>
<accession>A0A918HAB5</accession>
<dbReference type="NCBIfam" id="NF004846">
    <property type="entry name" value="PRK06197.1"/>
    <property type="match status" value="1"/>
</dbReference>
<dbReference type="SUPFAM" id="SSF51735">
    <property type="entry name" value="NAD(P)-binding Rossmann-fold domains"/>
    <property type="match status" value="1"/>
</dbReference>
<dbReference type="PRINTS" id="PR00080">
    <property type="entry name" value="SDRFAMILY"/>
</dbReference>
<keyword evidence="4" id="KW-1185">Reference proteome</keyword>
<reference evidence="3" key="2">
    <citation type="submission" date="2020-09" db="EMBL/GenBank/DDBJ databases">
        <authorList>
            <person name="Sun Q."/>
            <person name="Ohkuma M."/>
        </authorList>
    </citation>
    <scope>NUCLEOTIDE SEQUENCE</scope>
    <source>
        <strain evidence="3">JCM 3172</strain>
    </source>
</reference>
<evidence type="ECO:0000256" key="1">
    <source>
        <dbReference type="ARBA" id="ARBA00023002"/>
    </source>
</evidence>
<dbReference type="Proteomes" id="UP000619486">
    <property type="component" value="Unassembled WGS sequence"/>
</dbReference>
<comment type="caution">
    <text evidence="3">The sequence shown here is derived from an EMBL/GenBank/DDBJ whole genome shotgun (WGS) entry which is preliminary data.</text>
</comment>
<dbReference type="Gene3D" id="3.40.50.720">
    <property type="entry name" value="NAD(P)-binding Rossmann-like Domain"/>
    <property type="match status" value="1"/>
</dbReference>
<sequence>MATTGWNAHHIPDQSGRTAVVTGANSGIGLVTARELARRGATVVLACRSESRGTEAAGLIRRHIPGAKVRFTALDLADLGSVRRFAETFPYERLDLLVNNAGVMALPYGRTADGFETQFGVNHLGHFALTGLLTPRLLATPGARVVTVSSGLHALADLDMGDLNSERRYRRWIAYGRSKTANLLFTHELARRLKAAGSDIVAAAAHPGYAATNLQTAGVRMEGRHGAERIVALGNRLIAQPAEAGALPTLYAATARGVRPDSFTGPKYLLWRGAPAPSWRAKWTLDDVAGERLWIASEQLTGVTYEGLKDR</sequence>
<dbReference type="EMBL" id="BMQQ01000020">
    <property type="protein sequence ID" value="GGT48009.1"/>
    <property type="molecule type" value="Genomic_DNA"/>
</dbReference>
<dbReference type="PANTHER" id="PTHR43157">
    <property type="entry name" value="PHOSPHATIDYLINOSITOL-GLYCAN BIOSYNTHESIS CLASS F PROTEIN-RELATED"/>
    <property type="match status" value="1"/>
</dbReference>
<dbReference type="AlphaFoldDB" id="A0A918HAB5"/>
<gene>
    <name evidence="3" type="ORF">GCM10014713_47770</name>
</gene>
<dbReference type="CDD" id="cd05327">
    <property type="entry name" value="retinol-DH_like_SDR_c_like"/>
    <property type="match status" value="1"/>
</dbReference>
<dbReference type="PRINTS" id="PR00081">
    <property type="entry name" value="GDHRDH"/>
</dbReference>
<dbReference type="Pfam" id="PF00106">
    <property type="entry name" value="adh_short"/>
    <property type="match status" value="1"/>
</dbReference>